<proteinExistence type="predicted"/>
<sequence length="254" mass="29028">MIFADLVRKLGRHPQAIHDLIYKGRIVPAIFLTEQERYVGGVFRGGRFVGDIDGAAHTNCRDYYVGTDPDGDDFRENWPTCSRVMYCHCPVGNAIDGYSFQFLSASPDRSDTTEWFCLDNGERISSDQGEGRFRFVWSPEMDQYKGKYVPAQLPIEIDVVLPPAALRPLRTVRHKTKAPRVRLLHAEIQEAKKRAVNPEDANSIWTELVKLAEEEFGCLLAAVGDGLKYRKPDGSDGHYRIKNLRDYLYREKTR</sequence>
<dbReference type="EMBL" id="CP026092">
    <property type="protein sequence ID" value="AYB56995.1"/>
    <property type="molecule type" value="Genomic_DNA"/>
</dbReference>
<dbReference type="AlphaFoldDB" id="A0A5H2Q3E0"/>
<dbReference type="RefSeq" id="WP_042567705.1">
    <property type="nucleotide sequence ID" value="NZ_CDLZ01000001.1"/>
</dbReference>
<protein>
    <submittedName>
        <fullName evidence="1">Uncharacterized protein</fullName>
    </submittedName>
</protein>
<evidence type="ECO:0000313" key="1">
    <source>
        <dbReference type="EMBL" id="AYB56995.1"/>
    </source>
</evidence>
<accession>A0A5H2Q3E0</accession>
<reference evidence="1" key="1">
    <citation type="submission" date="2018-01" db="EMBL/GenBank/DDBJ databases">
        <title>Complete Genome Sequence of three strains from Ralstonia solanacearum ecotype Moko sequevar IIA-53 from Brazil.</title>
        <authorList>
            <person name="Silva J.R."/>
            <person name="Albuquerque G.M.R."/>
            <person name="Pais A.K.L."/>
            <person name="Silva A.M.F."/>
            <person name="Boiteux M.E.N.F."/>
            <person name="Souza E.B."/>
            <person name="Mariano R.L.R."/>
        </authorList>
    </citation>
    <scope>NUCLEOTIDE SEQUENCE [LARGE SCALE GENOMIC DNA]</scope>
    <source>
        <strain evidence="1">SFC</strain>
    </source>
</reference>
<name>A0A5H2Q3E0_RALSL</name>
<organism evidence="1">
    <name type="scientific">Ralstonia solanacearum</name>
    <name type="common">Pseudomonas solanacearum</name>
    <dbReference type="NCBI Taxonomy" id="305"/>
    <lineage>
        <taxon>Bacteria</taxon>
        <taxon>Pseudomonadati</taxon>
        <taxon>Pseudomonadota</taxon>
        <taxon>Betaproteobacteria</taxon>
        <taxon>Burkholderiales</taxon>
        <taxon>Burkholderiaceae</taxon>
        <taxon>Ralstonia</taxon>
        <taxon>Ralstonia solanacearum species complex</taxon>
    </lineage>
</organism>
<gene>
    <name evidence="1" type="ORF">C2L97_13790</name>
</gene>